<feature type="compositionally biased region" description="Polar residues" evidence="2">
    <location>
        <begin position="255"/>
        <end position="267"/>
    </location>
</feature>
<dbReference type="OrthoDB" id="2564303at2759"/>
<reference evidence="4" key="2">
    <citation type="submission" date="2013-12" db="EMBL/GenBank/DDBJ databases">
        <title>Evolution of pathogenesis and genome organization in the Tremellales.</title>
        <authorList>
            <person name="Cuomo C."/>
            <person name="Litvintseva A."/>
            <person name="Heitman J."/>
            <person name="Chen Y."/>
            <person name="Sun S."/>
            <person name="Springer D."/>
            <person name="Dromer F."/>
            <person name="Young S."/>
            <person name="Zeng Q."/>
            <person name="Chapman S."/>
            <person name="Gujja S."/>
            <person name="Saif S."/>
            <person name="Birren B."/>
        </authorList>
    </citation>
    <scope>NUCLEOTIDE SEQUENCE [LARGE SCALE GENOMIC DNA]</scope>
    <source>
        <strain evidence="4">CBS 10435</strain>
    </source>
</reference>
<protein>
    <submittedName>
        <fullName evidence="3">Uncharacterized protein</fullName>
    </submittedName>
</protein>
<reference evidence="3 4" key="1">
    <citation type="submission" date="2013-07" db="EMBL/GenBank/DDBJ databases">
        <title>The Genome Sequence of Kwoniella mangroviensis CBS10435.</title>
        <authorList>
            <consortium name="The Broad Institute Genome Sequencing Platform"/>
            <person name="Cuomo C."/>
            <person name="Litvintseva A."/>
            <person name="Chen Y."/>
            <person name="Heitman J."/>
            <person name="Sun S."/>
            <person name="Springer D."/>
            <person name="Dromer F."/>
            <person name="Young S.K."/>
            <person name="Zeng Q."/>
            <person name="Gargeya S."/>
            <person name="Fitzgerald M."/>
            <person name="Abouelleil A."/>
            <person name="Alvarado L."/>
            <person name="Berlin A.M."/>
            <person name="Chapman S.B."/>
            <person name="Dewar J."/>
            <person name="Goldberg J."/>
            <person name="Griggs A."/>
            <person name="Gujja S."/>
            <person name="Hansen M."/>
            <person name="Howarth C."/>
            <person name="Imamovic A."/>
            <person name="Larimer J."/>
            <person name="McCowan C."/>
            <person name="Murphy C."/>
            <person name="Pearson M."/>
            <person name="Priest M."/>
            <person name="Roberts A."/>
            <person name="Saif S."/>
            <person name="Shea T."/>
            <person name="Sykes S."/>
            <person name="Wortman J."/>
            <person name="Nusbaum C."/>
            <person name="Birren B."/>
        </authorList>
    </citation>
    <scope>NUCLEOTIDE SEQUENCE [LARGE SCALE GENOMIC DNA]</scope>
    <source>
        <strain evidence="3 4">CBS 10435</strain>
    </source>
</reference>
<keyword evidence="4" id="KW-1185">Reference proteome</keyword>
<keyword evidence="1" id="KW-0175">Coiled coil</keyword>
<proteinExistence type="predicted"/>
<accession>A0A1B9IK38</accession>
<evidence type="ECO:0000256" key="1">
    <source>
        <dbReference type="SAM" id="Coils"/>
    </source>
</evidence>
<organism evidence="3 4">
    <name type="scientific">Kwoniella mangroviensis CBS 10435</name>
    <dbReference type="NCBI Taxonomy" id="1331196"/>
    <lineage>
        <taxon>Eukaryota</taxon>
        <taxon>Fungi</taxon>
        <taxon>Dikarya</taxon>
        <taxon>Basidiomycota</taxon>
        <taxon>Agaricomycotina</taxon>
        <taxon>Tremellomycetes</taxon>
        <taxon>Tremellales</taxon>
        <taxon>Cryptococcaceae</taxon>
        <taxon>Kwoniella</taxon>
    </lineage>
</organism>
<evidence type="ECO:0000256" key="2">
    <source>
        <dbReference type="SAM" id="MobiDB-lite"/>
    </source>
</evidence>
<feature type="coiled-coil region" evidence="1">
    <location>
        <begin position="102"/>
        <end position="129"/>
    </location>
</feature>
<name>A0A1B9IK38_9TREE</name>
<dbReference type="Proteomes" id="UP000092583">
    <property type="component" value="Unassembled WGS sequence"/>
</dbReference>
<evidence type="ECO:0000313" key="3">
    <source>
        <dbReference type="EMBL" id="OCF56006.1"/>
    </source>
</evidence>
<evidence type="ECO:0000313" key="4">
    <source>
        <dbReference type="Proteomes" id="UP000092583"/>
    </source>
</evidence>
<dbReference type="AlphaFoldDB" id="A0A1B9IK38"/>
<sequence>MTKLHPYTLLNEIIVTLDQSCACNFPNANAYDLCVMLLAREYQSTFLRVHQQNLMRISEILFVSLPTTIKRKVSLYTLPLISPPPKIHFKPYPTNVIIKEWIHEYDIHLEDLVDEIQRVEKRLTDLRSKNKDSKVIRKLEELDDKYQKHLVVKRSKKEKDDGVVKCQYVPKREKLTLDSIKQLTKETMEKYRALKLNGADVNFQEEEEDHEHTPPDIDFLHWLNTFDMPSELLEHPVPESFLKSMMDTEIRGFDPTSSFANQKSTGSTSGGKLPNPVSRIGKKRKVSGRAGPKAGSSGMTSEEKENIVVVEVL</sequence>
<feature type="region of interest" description="Disordered" evidence="2">
    <location>
        <begin position="253"/>
        <end position="313"/>
    </location>
</feature>
<gene>
    <name evidence="3" type="ORF">L486_06763</name>
</gene>
<dbReference type="EMBL" id="KI669465">
    <property type="protein sequence ID" value="OCF56006.1"/>
    <property type="molecule type" value="Genomic_DNA"/>
</dbReference>